<keyword evidence="3" id="KW-1185">Reference proteome</keyword>
<organism evidence="2 3">
    <name type="scientific">Rhodotorula paludigena</name>
    <dbReference type="NCBI Taxonomy" id="86838"/>
    <lineage>
        <taxon>Eukaryota</taxon>
        <taxon>Fungi</taxon>
        <taxon>Dikarya</taxon>
        <taxon>Basidiomycota</taxon>
        <taxon>Pucciniomycotina</taxon>
        <taxon>Microbotryomycetes</taxon>
        <taxon>Sporidiobolales</taxon>
        <taxon>Sporidiobolaceae</taxon>
        <taxon>Rhodotorula</taxon>
    </lineage>
</organism>
<name>A0AAV5G8F4_9BASI</name>
<evidence type="ECO:0000313" key="2">
    <source>
        <dbReference type="EMBL" id="GJN88866.1"/>
    </source>
</evidence>
<evidence type="ECO:0000256" key="1">
    <source>
        <dbReference type="SAM" id="MobiDB-lite"/>
    </source>
</evidence>
<proteinExistence type="predicted"/>
<dbReference type="AlphaFoldDB" id="A0AAV5G8F4"/>
<gene>
    <name evidence="2" type="ORF">Rhopal_001837-T1</name>
</gene>
<dbReference type="EMBL" id="BQKY01000004">
    <property type="protein sequence ID" value="GJN88866.1"/>
    <property type="molecule type" value="Genomic_DNA"/>
</dbReference>
<protein>
    <submittedName>
        <fullName evidence="2">Uncharacterized protein</fullName>
    </submittedName>
</protein>
<feature type="region of interest" description="Disordered" evidence="1">
    <location>
        <begin position="1"/>
        <end position="61"/>
    </location>
</feature>
<sequence>MGNTSSTEAAVLDPFNSSKDKRTADSPCIDPRRLVLGPNEVQGLPVKPFGDGPGGDANPYAVGKKESREIWRKYFNGNDADL</sequence>
<accession>A0AAV5G8F4</accession>
<reference evidence="2 3" key="1">
    <citation type="submission" date="2021-12" db="EMBL/GenBank/DDBJ databases">
        <title>High titer production of polyol ester of fatty acids by Rhodotorula paludigena BS15 towards product separation-free biomass refinery.</title>
        <authorList>
            <person name="Mano J."/>
            <person name="Ono H."/>
            <person name="Tanaka T."/>
            <person name="Naito K."/>
            <person name="Sushida H."/>
            <person name="Ike M."/>
            <person name="Tokuyasu K."/>
            <person name="Kitaoka M."/>
        </authorList>
    </citation>
    <scope>NUCLEOTIDE SEQUENCE [LARGE SCALE GENOMIC DNA]</scope>
    <source>
        <strain evidence="2 3">BS15</strain>
    </source>
</reference>
<dbReference type="Proteomes" id="UP001342314">
    <property type="component" value="Unassembled WGS sequence"/>
</dbReference>
<comment type="caution">
    <text evidence="2">The sequence shown here is derived from an EMBL/GenBank/DDBJ whole genome shotgun (WGS) entry which is preliminary data.</text>
</comment>
<evidence type="ECO:0000313" key="3">
    <source>
        <dbReference type="Proteomes" id="UP001342314"/>
    </source>
</evidence>